<sequence length="25" mass="2762">VKIEINSQGDSSHRFIVPLKPPGQD</sequence>
<dbReference type="Proteomes" id="UP000663868">
    <property type="component" value="Unassembled WGS sequence"/>
</dbReference>
<name>A0A819VCX0_9BILA</name>
<accession>A0A819VCX0</accession>
<feature type="compositionally biased region" description="Polar residues" evidence="1">
    <location>
        <begin position="1"/>
        <end position="10"/>
    </location>
</feature>
<evidence type="ECO:0000313" key="3">
    <source>
        <dbReference type="Proteomes" id="UP000663868"/>
    </source>
</evidence>
<organism evidence="2 3">
    <name type="scientific">Adineta steineri</name>
    <dbReference type="NCBI Taxonomy" id="433720"/>
    <lineage>
        <taxon>Eukaryota</taxon>
        <taxon>Metazoa</taxon>
        <taxon>Spiralia</taxon>
        <taxon>Gnathifera</taxon>
        <taxon>Rotifera</taxon>
        <taxon>Eurotatoria</taxon>
        <taxon>Bdelloidea</taxon>
        <taxon>Adinetida</taxon>
        <taxon>Adinetidae</taxon>
        <taxon>Adineta</taxon>
    </lineage>
</organism>
<comment type="caution">
    <text evidence="2">The sequence shown here is derived from an EMBL/GenBank/DDBJ whole genome shotgun (WGS) entry which is preliminary data.</text>
</comment>
<evidence type="ECO:0000256" key="1">
    <source>
        <dbReference type="SAM" id="MobiDB-lite"/>
    </source>
</evidence>
<protein>
    <submittedName>
        <fullName evidence="2">Uncharacterized protein</fullName>
    </submittedName>
</protein>
<reference evidence="2" key="1">
    <citation type="submission" date="2021-02" db="EMBL/GenBank/DDBJ databases">
        <authorList>
            <person name="Nowell W R."/>
        </authorList>
    </citation>
    <scope>NUCLEOTIDE SEQUENCE</scope>
</reference>
<evidence type="ECO:0000313" key="2">
    <source>
        <dbReference type="EMBL" id="CAF4107181.1"/>
    </source>
</evidence>
<feature type="non-terminal residue" evidence="2">
    <location>
        <position position="1"/>
    </location>
</feature>
<dbReference type="EMBL" id="CAJOBB010004885">
    <property type="protein sequence ID" value="CAF4107181.1"/>
    <property type="molecule type" value="Genomic_DNA"/>
</dbReference>
<feature type="region of interest" description="Disordered" evidence="1">
    <location>
        <begin position="1"/>
        <end position="25"/>
    </location>
</feature>
<gene>
    <name evidence="2" type="ORF">KXQ929_LOCUS34872</name>
</gene>
<proteinExistence type="predicted"/>
<dbReference type="AlphaFoldDB" id="A0A819VCX0"/>